<dbReference type="Pfam" id="PF00443">
    <property type="entry name" value="UCH"/>
    <property type="match status" value="1"/>
</dbReference>
<dbReference type="PANTHER" id="PTHR21646">
    <property type="entry name" value="UBIQUITIN CARBOXYL-TERMINAL HYDROLASE"/>
    <property type="match status" value="1"/>
</dbReference>
<proteinExistence type="predicted"/>
<gene>
    <name evidence="3" type="primary">USP30</name>
    <name evidence="3" type="ORF">HK100_009105</name>
</gene>
<dbReference type="PROSITE" id="PS50235">
    <property type="entry name" value="USP_3"/>
    <property type="match status" value="1"/>
</dbReference>
<feature type="transmembrane region" description="Helical" evidence="1">
    <location>
        <begin position="37"/>
        <end position="55"/>
    </location>
</feature>
<evidence type="ECO:0000256" key="1">
    <source>
        <dbReference type="SAM" id="Phobius"/>
    </source>
</evidence>
<dbReference type="Proteomes" id="UP001211907">
    <property type="component" value="Unassembled WGS sequence"/>
</dbReference>
<name>A0AAD5XB79_9FUNG</name>
<reference evidence="3" key="1">
    <citation type="submission" date="2020-05" db="EMBL/GenBank/DDBJ databases">
        <title>Phylogenomic resolution of chytrid fungi.</title>
        <authorList>
            <person name="Stajich J.E."/>
            <person name="Amses K."/>
            <person name="Simmons R."/>
            <person name="Seto K."/>
            <person name="Myers J."/>
            <person name="Bonds A."/>
            <person name="Quandt C.A."/>
            <person name="Barry K."/>
            <person name="Liu P."/>
            <person name="Grigoriev I."/>
            <person name="Longcore J.E."/>
            <person name="James T.Y."/>
        </authorList>
    </citation>
    <scope>NUCLEOTIDE SEQUENCE</scope>
    <source>
        <strain evidence="3">JEL0513</strain>
    </source>
</reference>
<keyword evidence="3" id="KW-0378">Hydrolase</keyword>
<accession>A0AAD5XB79</accession>
<dbReference type="InterPro" id="IPR050185">
    <property type="entry name" value="Ub_carboxyl-term_hydrolase"/>
</dbReference>
<dbReference type="InterPro" id="IPR028889">
    <property type="entry name" value="USP"/>
</dbReference>
<dbReference type="InterPro" id="IPR038765">
    <property type="entry name" value="Papain-like_cys_pep_sf"/>
</dbReference>
<dbReference type="Gene3D" id="3.90.70.10">
    <property type="entry name" value="Cysteine proteinases"/>
    <property type="match status" value="1"/>
</dbReference>
<evidence type="ECO:0000259" key="2">
    <source>
        <dbReference type="PROSITE" id="PS50235"/>
    </source>
</evidence>
<dbReference type="AlphaFoldDB" id="A0AAD5XB79"/>
<keyword evidence="1" id="KW-0472">Membrane</keyword>
<keyword evidence="1" id="KW-1133">Transmembrane helix</keyword>
<evidence type="ECO:0000313" key="3">
    <source>
        <dbReference type="EMBL" id="KAJ3085280.1"/>
    </source>
</evidence>
<feature type="domain" description="USP" evidence="2">
    <location>
        <begin position="103"/>
        <end position="322"/>
    </location>
</feature>
<dbReference type="InterPro" id="IPR001394">
    <property type="entry name" value="Peptidase_C19_UCH"/>
</dbReference>
<dbReference type="PANTHER" id="PTHR21646:SF98">
    <property type="entry name" value="UBIQUITIN CARBOXYL-TERMINAL HYDROLASE"/>
    <property type="match status" value="1"/>
</dbReference>
<dbReference type="SUPFAM" id="SSF54001">
    <property type="entry name" value="Cysteine proteinases"/>
    <property type="match status" value="1"/>
</dbReference>
<organism evidence="3 4">
    <name type="scientific">Physocladia obscura</name>
    <dbReference type="NCBI Taxonomy" id="109957"/>
    <lineage>
        <taxon>Eukaryota</taxon>
        <taxon>Fungi</taxon>
        <taxon>Fungi incertae sedis</taxon>
        <taxon>Chytridiomycota</taxon>
        <taxon>Chytridiomycota incertae sedis</taxon>
        <taxon>Chytridiomycetes</taxon>
        <taxon>Chytridiales</taxon>
        <taxon>Chytriomycetaceae</taxon>
        <taxon>Physocladia</taxon>
    </lineage>
</organism>
<dbReference type="EMBL" id="JADGJH010004581">
    <property type="protein sequence ID" value="KAJ3085280.1"/>
    <property type="molecule type" value="Genomic_DNA"/>
</dbReference>
<evidence type="ECO:0000313" key="4">
    <source>
        <dbReference type="Proteomes" id="UP001211907"/>
    </source>
</evidence>
<sequence>MTQLLIQTRTRFSGGSSADTDAHIDANTGSNIGETRAMAALVAVAAAAVALWLALSANQNRVSRQAAQTASLPLLSPTFAFRAQRQVLPPPSQAHALKVLYPPGLTNLGNTCFMNSVLQALASLPSLVTYLHDRTLIYYSTAVPISPLSNYKSPLHVTEAMLDLAVALNHLRSSRSSIRPNEFINALNAVKKSNRRLLSFDQQDAHELLALVSGFLSDEEFPRPPLMASLSDIPTIAKPQSNPTESLQIAHIVSAVGPNPKIIPYKLPANLKNPLTGLMANIMTCMTCGYKSAINCAIFNNISLPFPNIVMLSLSYIITDRH</sequence>
<dbReference type="GO" id="GO:0004843">
    <property type="term" value="F:cysteine-type deubiquitinase activity"/>
    <property type="evidence" value="ECO:0007669"/>
    <property type="project" value="InterPro"/>
</dbReference>
<keyword evidence="1" id="KW-0812">Transmembrane</keyword>
<dbReference type="PROSITE" id="PS00972">
    <property type="entry name" value="USP_1"/>
    <property type="match status" value="1"/>
</dbReference>
<dbReference type="InterPro" id="IPR018200">
    <property type="entry name" value="USP_CS"/>
</dbReference>
<protein>
    <submittedName>
        <fullName evidence="3">Ubiquitin carboxyl-terminal hydrolase 30</fullName>
    </submittedName>
</protein>
<dbReference type="GO" id="GO:0016579">
    <property type="term" value="P:protein deubiquitination"/>
    <property type="evidence" value="ECO:0007669"/>
    <property type="project" value="InterPro"/>
</dbReference>
<comment type="caution">
    <text evidence="3">The sequence shown here is derived from an EMBL/GenBank/DDBJ whole genome shotgun (WGS) entry which is preliminary data.</text>
</comment>
<keyword evidence="4" id="KW-1185">Reference proteome</keyword>